<organism evidence="2 3">
    <name type="scientific">Zancudomyces culisetae</name>
    <name type="common">Gut fungus</name>
    <name type="synonym">Smittium culisetae</name>
    <dbReference type="NCBI Taxonomy" id="1213189"/>
    <lineage>
        <taxon>Eukaryota</taxon>
        <taxon>Fungi</taxon>
        <taxon>Fungi incertae sedis</taxon>
        <taxon>Zoopagomycota</taxon>
        <taxon>Kickxellomycotina</taxon>
        <taxon>Harpellomycetes</taxon>
        <taxon>Harpellales</taxon>
        <taxon>Legeriomycetaceae</taxon>
        <taxon>Zancudomyces</taxon>
    </lineage>
</organism>
<dbReference type="AlphaFoldDB" id="A0A1R1PM20"/>
<gene>
    <name evidence="2" type="ORF">AX774_g4612</name>
</gene>
<evidence type="ECO:0000256" key="1">
    <source>
        <dbReference type="SAM" id="Phobius"/>
    </source>
</evidence>
<dbReference type="EMBL" id="LSSK01000782">
    <property type="protein sequence ID" value="OMH81922.1"/>
    <property type="molecule type" value="Genomic_DNA"/>
</dbReference>
<keyword evidence="3" id="KW-1185">Reference proteome</keyword>
<protein>
    <submittedName>
        <fullName evidence="2">Uncharacterized protein</fullName>
    </submittedName>
</protein>
<accession>A0A1R1PM20</accession>
<name>A0A1R1PM20_ZANCU</name>
<feature type="transmembrane region" description="Helical" evidence="1">
    <location>
        <begin position="211"/>
        <end position="239"/>
    </location>
</feature>
<feature type="transmembrane region" description="Helical" evidence="1">
    <location>
        <begin position="129"/>
        <end position="150"/>
    </location>
</feature>
<comment type="caution">
    <text evidence="2">The sequence shown here is derived from an EMBL/GenBank/DDBJ whole genome shotgun (WGS) entry which is preliminary data.</text>
</comment>
<reference evidence="3" key="1">
    <citation type="submission" date="2017-01" db="EMBL/GenBank/DDBJ databases">
        <authorList>
            <person name="Wang Y."/>
            <person name="White M."/>
            <person name="Kvist S."/>
            <person name="Moncalvo J.-M."/>
        </authorList>
    </citation>
    <scope>NUCLEOTIDE SEQUENCE [LARGE SCALE GENOMIC DNA]</scope>
    <source>
        <strain evidence="3">COL-18-3</strain>
    </source>
</reference>
<evidence type="ECO:0000313" key="2">
    <source>
        <dbReference type="EMBL" id="OMH81922.1"/>
    </source>
</evidence>
<sequence length="252" mass="27128">MLSPIYLSLFPSPTCSLLCLSLFALLASSILSRILFIALNSDSSSLSLSSSTKVSLSFTLLSLLSLSIFPATNTLTYSSSSLSKSTVTILSPLYTSPFRFTPLLSQISNISLEYSIILPLNPLPVLSGILFITLLMVLSITIPFPLFVFFTSSRNIVAGTTFSRLPLFSKYKLKSITEFTSTLFSILSIAISSRPISTRTLSILSSCISHIPAASILSLICSLASGILPAVVIISSIIFRLASSLPRIFNFS</sequence>
<keyword evidence="1" id="KW-1133">Transmembrane helix</keyword>
<feature type="transmembrane region" description="Helical" evidence="1">
    <location>
        <begin position="56"/>
        <end position="77"/>
    </location>
</feature>
<evidence type="ECO:0000313" key="3">
    <source>
        <dbReference type="Proteomes" id="UP000188320"/>
    </source>
</evidence>
<proteinExistence type="predicted"/>
<dbReference type="Proteomes" id="UP000188320">
    <property type="component" value="Unassembled WGS sequence"/>
</dbReference>
<keyword evidence="1" id="KW-0812">Transmembrane</keyword>
<keyword evidence="1" id="KW-0472">Membrane</keyword>